<accession>A0AAN7JTI6</accession>
<dbReference type="EMBL" id="JAXIOK010000015">
    <property type="protein sequence ID" value="KAK4753958.1"/>
    <property type="molecule type" value="Genomic_DNA"/>
</dbReference>
<keyword evidence="1" id="KW-0472">Membrane</keyword>
<reference evidence="2 3" key="1">
    <citation type="journal article" date="2023" name="Hortic Res">
        <title>Pangenome of water caltrop reveals structural variations and asymmetric subgenome divergence after allopolyploidization.</title>
        <authorList>
            <person name="Zhang X."/>
            <person name="Chen Y."/>
            <person name="Wang L."/>
            <person name="Yuan Y."/>
            <person name="Fang M."/>
            <person name="Shi L."/>
            <person name="Lu R."/>
            <person name="Comes H.P."/>
            <person name="Ma Y."/>
            <person name="Chen Y."/>
            <person name="Huang G."/>
            <person name="Zhou Y."/>
            <person name="Zheng Z."/>
            <person name="Qiu Y."/>
        </authorList>
    </citation>
    <scope>NUCLEOTIDE SEQUENCE [LARGE SCALE GENOMIC DNA]</scope>
    <source>
        <tissue evidence="2">Roots</tissue>
    </source>
</reference>
<evidence type="ECO:0000313" key="2">
    <source>
        <dbReference type="EMBL" id="KAK4753958.1"/>
    </source>
</evidence>
<dbReference type="Proteomes" id="UP001345219">
    <property type="component" value="Chromosome 2"/>
</dbReference>
<organism evidence="2 3">
    <name type="scientific">Trapa incisa</name>
    <dbReference type="NCBI Taxonomy" id="236973"/>
    <lineage>
        <taxon>Eukaryota</taxon>
        <taxon>Viridiplantae</taxon>
        <taxon>Streptophyta</taxon>
        <taxon>Embryophyta</taxon>
        <taxon>Tracheophyta</taxon>
        <taxon>Spermatophyta</taxon>
        <taxon>Magnoliopsida</taxon>
        <taxon>eudicotyledons</taxon>
        <taxon>Gunneridae</taxon>
        <taxon>Pentapetalae</taxon>
        <taxon>rosids</taxon>
        <taxon>malvids</taxon>
        <taxon>Myrtales</taxon>
        <taxon>Lythraceae</taxon>
        <taxon>Trapa</taxon>
    </lineage>
</organism>
<feature type="transmembrane region" description="Helical" evidence="1">
    <location>
        <begin position="104"/>
        <end position="124"/>
    </location>
</feature>
<comment type="caution">
    <text evidence="2">The sequence shown here is derived from an EMBL/GenBank/DDBJ whole genome shotgun (WGS) entry which is preliminary data.</text>
</comment>
<name>A0AAN7JTI6_9MYRT</name>
<keyword evidence="1" id="KW-0812">Transmembrane</keyword>
<evidence type="ECO:0000256" key="1">
    <source>
        <dbReference type="SAM" id="Phobius"/>
    </source>
</evidence>
<dbReference type="AlphaFoldDB" id="A0AAN7JTI6"/>
<gene>
    <name evidence="2" type="ORF">SAY87_002062</name>
</gene>
<proteinExistence type="predicted"/>
<protein>
    <submittedName>
        <fullName evidence="2">Uncharacterized protein</fullName>
    </submittedName>
</protein>
<keyword evidence="3" id="KW-1185">Reference proteome</keyword>
<keyword evidence="1" id="KW-1133">Transmembrane helix</keyword>
<evidence type="ECO:0000313" key="3">
    <source>
        <dbReference type="Proteomes" id="UP001345219"/>
    </source>
</evidence>
<sequence>MRASGRVRVAASLAPTITQTMARSSTMKTSRNSKSWHFQAPKLLALTSTVVRLLPVMESTNQDRQVVKARRARRWKWGRCRAAAAAKASPENPEFRHQLPRKTLVEFLFLVFPTLLVLAEWYYFFPIVIYSRGILFFHPTSAR</sequence>